<dbReference type="PANTHER" id="PTHR31675:SF8">
    <property type="entry name" value="AXIAL REGULATOR YABBY 4"/>
    <property type="match status" value="1"/>
</dbReference>
<dbReference type="InterPro" id="IPR056775">
    <property type="entry name" value="YABBY_C"/>
</dbReference>
<feature type="region of interest" description="Disordered" evidence="5">
    <location>
        <begin position="117"/>
        <end position="209"/>
    </location>
</feature>
<dbReference type="GO" id="GO:0008270">
    <property type="term" value="F:zinc ion binding"/>
    <property type="evidence" value="ECO:0007669"/>
    <property type="project" value="UniProtKB-KW"/>
</dbReference>
<dbReference type="Proteomes" id="UP000013827">
    <property type="component" value="Unassembled WGS sequence"/>
</dbReference>
<dbReference type="InterPro" id="IPR006780">
    <property type="entry name" value="YABBY"/>
</dbReference>
<dbReference type="GeneID" id="17271940"/>
<keyword evidence="2" id="KW-0479">Metal-binding</keyword>
<dbReference type="NCBIfam" id="TIGR01053">
    <property type="entry name" value="LSD1"/>
    <property type="match status" value="1"/>
</dbReference>
<keyword evidence="3" id="KW-0863">Zinc-finger</keyword>
<dbReference type="EnsemblProtists" id="EOD26394">
    <property type="protein sequence ID" value="EOD26394"/>
    <property type="gene ID" value="EMIHUDRAFT_205413"/>
</dbReference>
<feature type="domain" description="YABBY protein C-terminal" evidence="6">
    <location>
        <begin position="81"/>
        <end position="123"/>
    </location>
</feature>
<sequence>MSTLYAGLLQWFQVTCPSCAQHLQVKLPEGITSVQCSECKGVFAVQVQPAALQPSLQSGAAKRSRKRKIEKEGSGAPGVPRALSAYNVFMKAEVAKVKAANPDLLHRDAFKQAAEGWQASPMNPQNGGERFPETAQEEQAAAETEYPLDEEPLPEGEPMGIDGSADADGVPPAAEPMQTGSERVAQAAEAGGGGDGSAAEEAQPTLGAV</sequence>
<dbReference type="eggNOG" id="ENOG502SBKP">
    <property type="taxonomic scope" value="Eukaryota"/>
</dbReference>
<evidence type="ECO:0000256" key="3">
    <source>
        <dbReference type="ARBA" id="ARBA00022771"/>
    </source>
</evidence>
<dbReference type="GO" id="GO:0045165">
    <property type="term" value="P:cell fate commitment"/>
    <property type="evidence" value="ECO:0007669"/>
    <property type="project" value="TreeGrafter"/>
</dbReference>
<name>A0A0D3JSA9_EMIH1</name>
<evidence type="ECO:0000256" key="5">
    <source>
        <dbReference type="SAM" id="MobiDB-lite"/>
    </source>
</evidence>
<dbReference type="HOGENOM" id="CLU_1317548_0_0_1"/>
<dbReference type="SUPFAM" id="SSF47095">
    <property type="entry name" value="HMG-box"/>
    <property type="match status" value="1"/>
</dbReference>
<dbReference type="PANTHER" id="PTHR31675">
    <property type="entry name" value="PROTEIN YABBY 6-RELATED"/>
    <property type="match status" value="1"/>
</dbReference>
<keyword evidence="4" id="KW-0862">Zinc</keyword>
<dbReference type="GO" id="GO:0009944">
    <property type="term" value="P:polarity specification of adaxial/abaxial axis"/>
    <property type="evidence" value="ECO:0007669"/>
    <property type="project" value="TreeGrafter"/>
</dbReference>
<evidence type="ECO:0000256" key="2">
    <source>
        <dbReference type="ARBA" id="ARBA00022723"/>
    </source>
</evidence>
<dbReference type="Gene3D" id="1.10.30.10">
    <property type="entry name" value="High mobility group box domain"/>
    <property type="match status" value="1"/>
</dbReference>
<dbReference type="RefSeq" id="XP_005778823.1">
    <property type="nucleotide sequence ID" value="XM_005778766.1"/>
</dbReference>
<organism evidence="7 8">
    <name type="scientific">Emiliania huxleyi (strain CCMP1516)</name>
    <dbReference type="NCBI Taxonomy" id="280463"/>
    <lineage>
        <taxon>Eukaryota</taxon>
        <taxon>Haptista</taxon>
        <taxon>Haptophyta</taxon>
        <taxon>Prymnesiophyceae</taxon>
        <taxon>Isochrysidales</taxon>
        <taxon>Noelaerhabdaceae</taxon>
        <taxon>Emiliania</taxon>
    </lineage>
</organism>
<dbReference type="AlphaFoldDB" id="A0A0D3JSA9"/>
<reference evidence="8" key="1">
    <citation type="journal article" date="2013" name="Nature">
        <title>Pan genome of the phytoplankton Emiliania underpins its global distribution.</title>
        <authorList>
            <person name="Read B.A."/>
            <person name="Kegel J."/>
            <person name="Klute M.J."/>
            <person name="Kuo A."/>
            <person name="Lefebvre S.C."/>
            <person name="Maumus F."/>
            <person name="Mayer C."/>
            <person name="Miller J."/>
            <person name="Monier A."/>
            <person name="Salamov A."/>
            <person name="Young J."/>
            <person name="Aguilar M."/>
            <person name="Claverie J.M."/>
            <person name="Frickenhaus S."/>
            <person name="Gonzalez K."/>
            <person name="Herman E.K."/>
            <person name="Lin Y.C."/>
            <person name="Napier J."/>
            <person name="Ogata H."/>
            <person name="Sarno A.F."/>
            <person name="Shmutz J."/>
            <person name="Schroeder D."/>
            <person name="de Vargas C."/>
            <person name="Verret F."/>
            <person name="von Dassow P."/>
            <person name="Valentin K."/>
            <person name="Van de Peer Y."/>
            <person name="Wheeler G."/>
            <person name="Dacks J.B."/>
            <person name="Delwiche C.F."/>
            <person name="Dyhrman S.T."/>
            <person name="Glockner G."/>
            <person name="John U."/>
            <person name="Richards T."/>
            <person name="Worden A.Z."/>
            <person name="Zhang X."/>
            <person name="Grigoriev I.V."/>
            <person name="Allen A.E."/>
            <person name="Bidle K."/>
            <person name="Borodovsky M."/>
            <person name="Bowler C."/>
            <person name="Brownlee C."/>
            <person name="Cock J.M."/>
            <person name="Elias M."/>
            <person name="Gladyshev V.N."/>
            <person name="Groth M."/>
            <person name="Guda C."/>
            <person name="Hadaegh A."/>
            <person name="Iglesias-Rodriguez M.D."/>
            <person name="Jenkins J."/>
            <person name="Jones B.M."/>
            <person name="Lawson T."/>
            <person name="Leese F."/>
            <person name="Lindquist E."/>
            <person name="Lobanov A."/>
            <person name="Lomsadze A."/>
            <person name="Malik S.B."/>
            <person name="Marsh M.E."/>
            <person name="Mackinder L."/>
            <person name="Mock T."/>
            <person name="Mueller-Roeber B."/>
            <person name="Pagarete A."/>
            <person name="Parker M."/>
            <person name="Probert I."/>
            <person name="Quesneville H."/>
            <person name="Raines C."/>
            <person name="Rensing S.A."/>
            <person name="Riano-Pachon D.M."/>
            <person name="Richier S."/>
            <person name="Rokitta S."/>
            <person name="Shiraiwa Y."/>
            <person name="Soanes D.M."/>
            <person name="van der Giezen M."/>
            <person name="Wahlund T.M."/>
            <person name="Williams B."/>
            <person name="Wilson W."/>
            <person name="Wolfe G."/>
            <person name="Wurch L.L."/>
        </authorList>
    </citation>
    <scope>NUCLEOTIDE SEQUENCE</scope>
</reference>
<feature type="region of interest" description="Disordered" evidence="5">
    <location>
        <begin position="54"/>
        <end position="77"/>
    </location>
</feature>
<comment type="similarity">
    <text evidence="1">Belongs to the YABBY family.</text>
</comment>
<feature type="compositionally biased region" description="Low complexity" evidence="5">
    <location>
        <begin position="133"/>
        <end position="145"/>
    </location>
</feature>
<accession>A0A0D3JSA9</accession>
<keyword evidence="8" id="KW-1185">Reference proteome</keyword>
<evidence type="ECO:0000313" key="8">
    <source>
        <dbReference type="Proteomes" id="UP000013827"/>
    </source>
</evidence>
<dbReference type="InterPro" id="IPR036910">
    <property type="entry name" value="HMG_box_dom_sf"/>
</dbReference>
<dbReference type="PaxDb" id="2903-EOD26394"/>
<dbReference type="CDD" id="cd00084">
    <property type="entry name" value="HMG-box_SF"/>
    <property type="match status" value="1"/>
</dbReference>
<proteinExistence type="inferred from homology"/>
<reference evidence="7" key="2">
    <citation type="submission" date="2024-10" db="UniProtKB">
        <authorList>
            <consortium name="EnsemblProtists"/>
        </authorList>
    </citation>
    <scope>IDENTIFICATION</scope>
</reference>
<dbReference type="KEGG" id="ehx:EMIHUDRAFT_205413"/>
<evidence type="ECO:0000256" key="1">
    <source>
        <dbReference type="ARBA" id="ARBA00010325"/>
    </source>
</evidence>
<dbReference type="GO" id="GO:0005634">
    <property type="term" value="C:nucleus"/>
    <property type="evidence" value="ECO:0007669"/>
    <property type="project" value="TreeGrafter"/>
</dbReference>
<dbReference type="Pfam" id="PF04690">
    <property type="entry name" value="YABBY"/>
    <property type="match status" value="1"/>
</dbReference>
<evidence type="ECO:0000259" key="6">
    <source>
        <dbReference type="Pfam" id="PF04690"/>
    </source>
</evidence>
<protein>
    <recommendedName>
        <fullName evidence="6">YABBY protein C-terminal domain-containing protein</fullName>
    </recommendedName>
</protein>
<evidence type="ECO:0000313" key="7">
    <source>
        <dbReference type="EnsemblProtists" id="EOD26394"/>
    </source>
</evidence>
<evidence type="ECO:0000256" key="4">
    <source>
        <dbReference type="ARBA" id="ARBA00022833"/>
    </source>
</evidence>